<protein>
    <submittedName>
        <fullName evidence="1">Uncharacterized protein</fullName>
    </submittedName>
</protein>
<dbReference type="EMBL" id="JAKZHW010000002">
    <property type="protein sequence ID" value="MCH8617086.1"/>
    <property type="molecule type" value="Genomic_DNA"/>
</dbReference>
<evidence type="ECO:0000313" key="2">
    <source>
        <dbReference type="Proteomes" id="UP001203058"/>
    </source>
</evidence>
<evidence type="ECO:0000313" key="1">
    <source>
        <dbReference type="EMBL" id="MCH8617086.1"/>
    </source>
</evidence>
<keyword evidence="2" id="KW-1185">Reference proteome</keyword>
<reference evidence="1 2" key="1">
    <citation type="submission" date="2022-03" db="EMBL/GenBank/DDBJ databases">
        <authorList>
            <person name="Jo J.-H."/>
            <person name="Im W.-T."/>
        </authorList>
    </citation>
    <scope>NUCLEOTIDE SEQUENCE [LARGE SCALE GENOMIC DNA]</scope>
    <source>
        <strain evidence="1 2">SM33</strain>
    </source>
</reference>
<proteinExistence type="predicted"/>
<gene>
    <name evidence="1" type="ORF">LZ016_13380</name>
</gene>
<accession>A0ABS9VQ26</accession>
<organism evidence="1 2">
    <name type="scientific">Sphingomonas telluris</name>
    <dbReference type="NCBI Taxonomy" id="2907998"/>
    <lineage>
        <taxon>Bacteria</taxon>
        <taxon>Pseudomonadati</taxon>
        <taxon>Pseudomonadota</taxon>
        <taxon>Alphaproteobacteria</taxon>
        <taxon>Sphingomonadales</taxon>
        <taxon>Sphingomonadaceae</taxon>
        <taxon>Sphingomonas</taxon>
    </lineage>
</organism>
<dbReference type="Proteomes" id="UP001203058">
    <property type="component" value="Unassembled WGS sequence"/>
</dbReference>
<comment type="caution">
    <text evidence="1">The sequence shown here is derived from an EMBL/GenBank/DDBJ whole genome shotgun (WGS) entry which is preliminary data.</text>
</comment>
<name>A0ABS9VQ26_9SPHN</name>
<dbReference type="RefSeq" id="WP_241447957.1">
    <property type="nucleotide sequence ID" value="NZ_JAKZHW010000002.1"/>
</dbReference>
<sequence length="93" mass="9606">MRPVLLVLILAVVVLIALVATGLLNINQTRPAEVPKVEATREGIVAKGGKAPAFDVETGSVSVQAKEKTVAVPVPTLKVNEANEQAPATNAAQ</sequence>